<gene>
    <name evidence="1" type="ORF">T265_01496</name>
</gene>
<sequence length="91" mass="10292">MDYLHLHVNWPLTSVLAHFAMSTLIEPWIVNLDAPGPHIPDLSRYTNALLGDVDLFSLFVSDRGPKTQVQNIVRQICLARAKRLALLSTVW</sequence>
<dbReference type="AlphaFoldDB" id="A0A075A2G0"/>
<dbReference type="EMBL" id="KL596634">
    <property type="protein sequence ID" value="KER32442.1"/>
    <property type="molecule type" value="Genomic_DNA"/>
</dbReference>
<name>A0A075A2G0_OPIVI</name>
<dbReference type="Proteomes" id="UP000054324">
    <property type="component" value="Unassembled WGS sequence"/>
</dbReference>
<organism evidence="1 2">
    <name type="scientific">Opisthorchis viverrini</name>
    <name type="common">Southeast Asian liver fluke</name>
    <dbReference type="NCBI Taxonomy" id="6198"/>
    <lineage>
        <taxon>Eukaryota</taxon>
        <taxon>Metazoa</taxon>
        <taxon>Spiralia</taxon>
        <taxon>Lophotrochozoa</taxon>
        <taxon>Platyhelminthes</taxon>
        <taxon>Trematoda</taxon>
        <taxon>Digenea</taxon>
        <taxon>Opisthorchiida</taxon>
        <taxon>Opisthorchiata</taxon>
        <taxon>Opisthorchiidae</taxon>
        <taxon>Opisthorchis</taxon>
    </lineage>
</organism>
<reference evidence="1 2" key="1">
    <citation type="submission" date="2013-11" db="EMBL/GenBank/DDBJ databases">
        <title>Opisthorchis viverrini - life in the bile duct.</title>
        <authorList>
            <person name="Young N.D."/>
            <person name="Nagarajan N."/>
            <person name="Lin S.J."/>
            <person name="Korhonen P.K."/>
            <person name="Jex A.R."/>
            <person name="Hall R.S."/>
            <person name="Safavi-Hemami H."/>
            <person name="Kaewkong W."/>
            <person name="Bertrand D."/>
            <person name="Gao S."/>
            <person name="Seet Q."/>
            <person name="Wongkham S."/>
            <person name="Teh B.T."/>
            <person name="Wongkham C."/>
            <person name="Intapan P.M."/>
            <person name="Maleewong W."/>
            <person name="Yang X."/>
            <person name="Hu M."/>
            <person name="Wang Z."/>
            <person name="Hofmann A."/>
            <person name="Sternberg P.W."/>
            <person name="Tan P."/>
            <person name="Wang J."/>
            <person name="Gasser R.B."/>
        </authorList>
    </citation>
    <scope>NUCLEOTIDE SEQUENCE [LARGE SCALE GENOMIC DNA]</scope>
</reference>
<dbReference type="CTD" id="20315684"/>
<keyword evidence="2" id="KW-1185">Reference proteome</keyword>
<evidence type="ECO:0000313" key="1">
    <source>
        <dbReference type="EMBL" id="KER32442.1"/>
    </source>
</evidence>
<proteinExistence type="predicted"/>
<accession>A0A075A2G0</accession>
<dbReference type="GeneID" id="20315684"/>
<dbReference type="RefSeq" id="XP_009163801.1">
    <property type="nucleotide sequence ID" value="XM_009165537.1"/>
</dbReference>
<protein>
    <submittedName>
        <fullName evidence="1">Uncharacterized protein</fullName>
    </submittedName>
</protein>
<dbReference type="KEGG" id="ovi:T265_01496"/>
<evidence type="ECO:0000313" key="2">
    <source>
        <dbReference type="Proteomes" id="UP000054324"/>
    </source>
</evidence>